<dbReference type="InterPro" id="IPR005119">
    <property type="entry name" value="LysR_subst-bd"/>
</dbReference>
<feature type="domain" description="HTH lysR-type" evidence="5">
    <location>
        <begin position="7"/>
        <end position="62"/>
    </location>
</feature>
<evidence type="ECO:0000256" key="4">
    <source>
        <dbReference type="ARBA" id="ARBA00023163"/>
    </source>
</evidence>
<dbReference type="GO" id="GO:0003700">
    <property type="term" value="F:DNA-binding transcription factor activity"/>
    <property type="evidence" value="ECO:0007669"/>
    <property type="project" value="InterPro"/>
</dbReference>
<keyword evidence="4" id="KW-0804">Transcription</keyword>
<proteinExistence type="inferred from homology"/>
<gene>
    <name evidence="6" type="ORF">GGR37_002485</name>
</gene>
<evidence type="ECO:0000256" key="3">
    <source>
        <dbReference type="ARBA" id="ARBA00023125"/>
    </source>
</evidence>
<dbReference type="Pfam" id="PF00126">
    <property type="entry name" value="HTH_1"/>
    <property type="match status" value="1"/>
</dbReference>
<dbReference type="SUPFAM" id="SSF53850">
    <property type="entry name" value="Periplasmic binding protein-like II"/>
    <property type="match status" value="1"/>
</dbReference>
<dbReference type="GO" id="GO:0006351">
    <property type="term" value="P:DNA-templated transcription"/>
    <property type="evidence" value="ECO:0007669"/>
    <property type="project" value="TreeGrafter"/>
</dbReference>
<evidence type="ECO:0000259" key="5">
    <source>
        <dbReference type="PROSITE" id="PS50931"/>
    </source>
</evidence>
<dbReference type="OrthoDB" id="9794694at2"/>
<sequence length="308" mass="33707">MALPTLPPFATLRAFDMVGRSGGIRKAAAQLGLSHAIVSRHLATLEQYLGLSLFNRRTGELTEHGRRYHARIAAAIAELEAATTDIRGTREHSLSIWCSAGFSLHWLAQRLADFQRRATSAGGLVVDLRSTDAEPMFERGEADGDIRYLSDAAAKSLPAAVRAELLARPDVFPVTSPELLGFLSHPLRCRADILQLPLVDEGGGEEWAEWLAVQRVAADLRKPPVARFGQAHLALMAARSGQGVALANAYLVADDLARGTLVRVLPGDDIWEPAPIGAYYFRCARARWSDPLLARFRRWLRNAVQTSA</sequence>
<keyword evidence="7" id="KW-1185">Reference proteome</keyword>
<dbReference type="GO" id="GO:0043565">
    <property type="term" value="F:sequence-specific DNA binding"/>
    <property type="evidence" value="ECO:0007669"/>
    <property type="project" value="TreeGrafter"/>
</dbReference>
<reference evidence="6 7" key="1">
    <citation type="submission" date="2020-08" db="EMBL/GenBank/DDBJ databases">
        <title>Genomic Encyclopedia of Type Strains, Phase IV (KMG-IV): sequencing the most valuable type-strain genomes for metagenomic binning, comparative biology and taxonomic classification.</title>
        <authorList>
            <person name="Goeker M."/>
        </authorList>
    </citation>
    <scope>NUCLEOTIDE SEQUENCE [LARGE SCALE GENOMIC DNA]</scope>
    <source>
        <strain evidence="6 7">DSM 17507</strain>
    </source>
</reference>
<accession>A0A7W7ABY0</accession>
<comment type="caution">
    <text evidence="6">The sequence shown here is derived from an EMBL/GenBank/DDBJ whole genome shotgun (WGS) entry which is preliminary data.</text>
</comment>
<dbReference type="Proteomes" id="UP000538566">
    <property type="component" value="Unassembled WGS sequence"/>
</dbReference>
<dbReference type="InterPro" id="IPR036388">
    <property type="entry name" value="WH-like_DNA-bd_sf"/>
</dbReference>
<comment type="similarity">
    <text evidence="1">Belongs to the LysR transcriptional regulatory family.</text>
</comment>
<dbReference type="Gene3D" id="3.40.190.10">
    <property type="entry name" value="Periplasmic binding protein-like II"/>
    <property type="match status" value="2"/>
</dbReference>
<dbReference type="PANTHER" id="PTHR30537">
    <property type="entry name" value="HTH-TYPE TRANSCRIPTIONAL REGULATOR"/>
    <property type="match status" value="1"/>
</dbReference>
<evidence type="ECO:0000313" key="6">
    <source>
        <dbReference type="EMBL" id="MBB4614199.1"/>
    </source>
</evidence>
<dbReference type="PROSITE" id="PS50931">
    <property type="entry name" value="HTH_LYSR"/>
    <property type="match status" value="1"/>
</dbReference>
<dbReference type="InterPro" id="IPR058163">
    <property type="entry name" value="LysR-type_TF_proteobact-type"/>
</dbReference>
<protein>
    <submittedName>
        <fullName evidence="6">DNA-binding transcriptional LysR family regulator</fullName>
    </submittedName>
</protein>
<evidence type="ECO:0000256" key="1">
    <source>
        <dbReference type="ARBA" id="ARBA00009437"/>
    </source>
</evidence>
<dbReference type="AlphaFoldDB" id="A0A7W7ABY0"/>
<dbReference type="SUPFAM" id="SSF46785">
    <property type="entry name" value="Winged helix' DNA-binding domain"/>
    <property type="match status" value="1"/>
</dbReference>
<organism evidence="6 7">
    <name type="scientific">Novosphingobium taihuense</name>
    <dbReference type="NCBI Taxonomy" id="260085"/>
    <lineage>
        <taxon>Bacteria</taxon>
        <taxon>Pseudomonadati</taxon>
        <taxon>Pseudomonadota</taxon>
        <taxon>Alphaproteobacteria</taxon>
        <taxon>Sphingomonadales</taxon>
        <taxon>Sphingomonadaceae</taxon>
        <taxon>Novosphingobium</taxon>
    </lineage>
</organism>
<evidence type="ECO:0000313" key="7">
    <source>
        <dbReference type="Proteomes" id="UP000538566"/>
    </source>
</evidence>
<dbReference type="RefSeq" id="WP_144903953.1">
    <property type="nucleotide sequence ID" value="NZ_JACHOA010000004.1"/>
</dbReference>
<name>A0A7W7ABY0_9SPHN</name>
<keyword evidence="3 6" id="KW-0238">DNA-binding</keyword>
<dbReference type="InterPro" id="IPR036390">
    <property type="entry name" value="WH_DNA-bd_sf"/>
</dbReference>
<dbReference type="PANTHER" id="PTHR30537:SF74">
    <property type="entry name" value="HTH-TYPE TRANSCRIPTIONAL REGULATOR TRPI"/>
    <property type="match status" value="1"/>
</dbReference>
<dbReference type="InterPro" id="IPR000847">
    <property type="entry name" value="LysR_HTH_N"/>
</dbReference>
<dbReference type="Pfam" id="PF03466">
    <property type="entry name" value="LysR_substrate"/>
    <property type="match status" value="1"/>
</dbReference>
<evidence type="ECO:0000256" key="2">
    <source>
        <dbReference type="ARBA" id="ARBA00023015"/>
    </source>
</evidence>
<keyword evidence="2" id="KW-0805">Transcription regulation</keyword>
<dbReference type="Gene3D" id="1.10.10.10">
    <property type="entry name" value="Winged helix-like DNA-binding domain superfamily/Winged helix DNA-binding domain"/>
    <property type="match status" value="1"/>
</dbReference>
<dbReference type="EMBL" id="JACHOA010000004">
    <property type="protein sequence ID" value="MBB4614199.1"/>
    <property type="molecule type" value="Genomic_DNA"/>
</dbReference>